<feature type="domain" description="VWFA" evidence="1">
    <location>
        <begin position="381"/>
        <end position="566"/>
    </location>
</feature>
<proteinExistence type="predicted"/>
<reference evidence="3" key="1">
    <citation type="submission" date="2015-07" db="EMBL/GenBank/DDBJ databases">
        <title>Draft genome sequence of Acetobacterium bakii DSM 8293, a potential psychrophilic chemical producer through syngas fermentation.</title>
        <authorList>
            <person name="Song Y."/>
            <person name="Hwang S."/>
            <person name="Cho B.-K."/>
        </authorList>
    </citation>
    <scope>NUCLEOTIDE SEQUENCE [LARGE SCALE GENOMIC DNA]</scope>
    <source>
        <strain evidence="3">DSM 8239</strain>
    </source>
</reference>
<dbReference type="PANTHER" id="PTHR41248:SF1">
    <property type="entry name" value="NORD PROTEIN"/>
    <property type="match status" value="1"/>
</dbReference>
<dbReference type="SMART" id="SM00327">
    <property type="entry name" value="VWA"/>
    <property type="match status" value="1"/>
</dbReference>
<dbReference type="InterPro" id="IPR051928">
    <property type="entry name" value="NorD/CobT"/>
</dbReference>
<dbReference type="SUPFAM" id="SSF53300">
    <property type="entry name" value="vWA-like"/>
    <property type="match status" value="1"/>
</dbReference>
<dbReference type="EMBL" id="LGYO01000049">
    <property type="protein sequence ID" value="KNZ40634.1"/>
    <property type="molecule type" value="Genomic_DNA"/>
</dbReference>
<dbReference type="InterPro" id="IPR002035">
    <property type="entry name" value="VWF_A"/>
</dbReference>
<gene>
    <name evidence="2" type="ORF">AKG39_16590</name>
</gene>
<dbReference type="PANTHER" id="PTHR41248">
    <property type="entry name" value="NORD PROTEIN"/>
    <property type="match status" value="1"/>
</dbReference>
<protein>
    <recommendedName>
        <fullName evidence="1">VWFA domain-containing protein</fullName>
    </recommendedName>
</protein>
<evidence type="ECO:0000313" key="3">
    <source>
        <dbReference type="Proteomes" id="UP000036873"/>
    </source>
</evidence>
<dbReference type="AlphaFoldDB" id="A0A0L6TWI2"/>
<dbReference type="Gene3D" id="3.40.50.410">
    <property type="entry name" value="von Willebrand factor, type A domain"/>
    <property type="match status" value="1"/>
</dbReference>
<accession>A0A0L6TWI2</accession>
<dbReference type="InterPro" id="IPR036465">
    <property type="entry name" value="vWFA_dom_sf"/>
</dbReference>
<dbReference type="PATRIC" id="fig|52689.4.peg.2848"/>
<sequence length="575" mass="65898">MKETFRWEYEDFEFDNRVSNLMWTVCGDYKAKISADEKSATSKEVALYHGIAAGSRRKYLDWPTINAYYSHRIQHGYDRIVLLALIQMGGDLLSFRQMIDERPGIFDIRQRAFIQISQTKVDSPDAPLIQLVDYLLSKRLSGVNYSISPEVDQFCDAIESLADQTNTLNFLEKVDSLYKDYYHPNYSRSFSSLDFLEKQTLNEDLETTIASMLDHLTQKNDNQMETSGMTDIADAEVVYINPEAMENIQHQVIHYYGIPYLKAYTTKKMQNRLCRGVHLDCKLHFTDGVLRSGSDSAFQQKYAHRDKQKNLAAFRLNFPVYRQNISRLRDGLIRTLTSERSSYSVPSTQGKIVANRVWRVGRSPLPKIFEKIESNNKGDFVVDLLLDSSNSQQSREHLVSIQAYTVAQALTEAGIPCRVNGFSSFLNYTVIKRFRDYDALSQDNENIFEYSCLGSNRDGLAIKSICHHLSLRPEENKILIILSDGRPNDIKLIPKENANQFRGETAYTGGIAIGDTAKEVRRARQQGIMVLGVFTGQDSDLSFEKLIYGKDFVYSKNIHHFADVVMTYLKRIICQ</sequence>
<comment type="caution">
    <text evidence="2">The sequence shown here is derived from an EMBL/GenBank/DDBJ whole genome shotgun (WGS) entry which is preliminary data.</text>
</comment>
<organism evidence="2 3">
    <name type="scientific">Acetobacterium bakii</name>
    <dbReference type="NCBI Taxonomy" id="52689"/>
    <lineage>
        <taxon>Bacteria</taxon>
        <taxon>Bacillati</taxon>
        <taxon>Bacillota</taxon>
        <taxon>Clostridia</taxon>
        <taxon>Eubacteriales</taxon>
        <taxon>Eubacteriaceae</taxon>
        <taxon>Acetobacterium</taxon>
    </lineage>
</organism>
<evidence type="ECO:0000259" key="1">
    <source>
        <dbReference type="SMART" id="SM00327"/>
    </source>
</evidence>
<dbReference type="RefSeq" id="WP_050741518.1">
    <property type="nucleotide sequence ID" value="NZ_LGYO01000049.1"/>
</dbReference>
<dbReference type="STRING" id="52689.AKG39_16590"/>
<dbReference type="OrthoDB" id="1632179at2"/>
<name>A0A0L6TWI2_9FIRM</name>
<dbReference type="Proteomes" id="UP000036873">
    <property type="component" value="Unassembled WGS sequence"/>
</dbReference>
<keyword evidence="3" id="KW-1185">Reference proteome</keyword>
<evidence type="ECO:0000313" key="2">
    <source>
        <dbReference type="EMBL" id="KNZ40634.1"/>
    </source>
</evidence>